<gene>
    <name evidence="3" type="ORF">FHS83_001210</name>
</gene>
<keyword evidence="4" id="KW-1185">Reference proteome</keyword>
<dbReference type="InterPro" id="IPR036465">
    <property type="entry name" value="vWFA_dom_sf"/>
</dbReference>
<evidence type="ECO:0000313" key="4">
    <source>
        <dbReference type="Proteomes" id="UP000570514"/>
    </source>
</evidence>
<dbReference type="RefSeq" id="WP_167081873.1">
    <property type="nucleotide sequence ID" value="NZ_BAAADC010000001.1"/>
</dbReference>
<reference evidence="3 4" key="1">
    <citation type="submission" date="2020-03" db="EMBL/GenBank/DDBJ databases">
        <title>Genomic Encyclopedia of Type Strains, Phase IV (KMG-IV): sequencing the most valuable type-strain genomes for metagenomic binning, comparative biology and taxonomic classification.</title>
        <authorList>
            <person name="Goeker M."/>
        </authorList>
    </citation>
    <scope>NUCLEOTIDE SEQUENCE [LARGE SCALE GENOMIC DNA]</scope>
    <source>
        <strain evidence="3 4">DSM 19867</strain>
    </source>
</reference>
<dbReference type="Pfam" id="PF13400">
    <property type="entry name" value="Tad"/>
    <property type="match status" value="1"/>
</dbReference>
<protein>
    <submittedName>
        <fullName evidence="3">Flp pilus assembly protein TadG</fullName>
    </submittedName>
</protein>
<sequence>MLRRYLGEFLGLRALWARLKAFTQDRRGNVAVIFAVSLVPLCLAIGASLDYARATMVRAAMNEALDVAALAVGGKKNISQSDANTLAQQYFNANYKIDPSYGTPAAVSVSISSSSVTVTTSDVMPTTMLKIVGVSSLPVSASSTVAWAGTAKLWVSLVLDNTGSMADTDSTGLSKMAALKTAAHQLLDTLKASASNPGDVQVSIIPFARDVNIGTGYSNASWLSFSDFDAAPPTPSNSIGPGGGCPWQDYDEGYHCTSGPSNGASDTNAIPYWGSYSGYICPSLTVTGHYWNGCFDSSGWWGYTHTWKANPHSTWTGCVTDRGGSAKPNGQAVDVRNTTPTISDPTSLFVAENTPSCPTATILPLGYDWNALSSKVDSMQPNGSTNQTIGMVWGWQSMTQGAPLNPPVMPTGTQRVMILLSDGLNTQNRWSGNGYDVSSDVDGRLALACSNAKADGIIIYTLFVNINGGSGSSAPLQGCASDKSKYFTLTTSSQIISAFATIVGQIGALRVTQ</sequence>
<evidence type="ECO:0000256" key="1">
    <source>
        <dbReference type="SAM" id="Phobius"/>
    </source>
</evidence>
<dbReference type="SUPFAM" id="SSF53300">
    <property type="entry name" value="vWA-like"/>
    <property type="match status" value="1"/>
</dbReference>
<proteinExistence type="predicted"/>
<organism evidence="3 4">
    <name type="scientific">Rhizomicrobium palustre</name>
    <dbReference type="NCBI Taxonomy" id="189966"/>
    <lineage>
        <taxon>Bacteria</taxon>
        <taxon>Pseudomonadati</taxon>
        <taxon>Pseudomonadota</taxon>
        <taxon>Alphaproteobacteria</taxon>
        <taxon>Micropepsales</taxon>
        <taxon>Micropepsaceae</taxon>
        <taxon>Rhizomicrobium</taxon>
    </lineage>
</organism>
<keyword evidence="1" id="KW-0812">Transmembrane</keyword>
<evidence type="ECO:0000313" key="3">
    <source>
        <dbReference type="EMBL" id="NIK87892.1"/>
    </source>
</evidence>
<dbReference type="Proteomes" id="UP000570514">
    <property type="component" value="Unassembled WGS sequence"/>
</dbReference>
<comment type="caution">
    <text evidence="3">The sequence shown here is derived from an EMBL/GenBank/DDBJ whole genome shotgun (WGS) entry which is preliminary data.</text>
</comment>
<dbReference type="EMBL" id="JAASRM010000001">
    <property type="protein sequence ID" value="NIK87892.1"/>
    <property type="molecule type" value="Genomic_DNA"/>
</dbReference>
<evidence type="ECO:0000259" key="2">
    <source>
        <dbReference type="Pfam" id="PF13400"/>
    </source>
</evidence>
<dbReference type="InterPro" id="IPR028087">
    <property type="entry name" value="Tad_N"/>
</dbReference>
<name>A0A846MXV8_9PROT</name>
<keyword evidence="1" id="KW-1133">Transmembrane helix</keyword>
<dbReference type="AlphaFoldDB" id="A0A846MXV8"/>
<dbReference type="Gene3D" id="3.40.50.410">
    <property type="entry name" value="von Willebrand factor, type A domain"/>
    <property type="match status" value="1"/>
</dbReference>
<feature type="domain" description="Putative Flp pilus-assembly TadG-like N-terminal" evidence="2">
    <location>
        <begin position="28"/>
        <end position="73"/>
    </location>
</feature>
<accession>A0A846MXV8</accession>
<keyword evidence="1" id="KW-0472">Membrane</keyword>
<feature type="transmembrane region" description="Helical" evidence="1">
    <location>
        <begin position="28"/>
        <end position="49"/>
    </location>
</feature>